<protein>
    <submittedName>
        <fullName evidence="1">Uncharacterized protein</fullName>
    </submittedName>
</protein>
<keyword evidence="2" id="KW-1185">Reference proteome</keyword>
<evidence type="ECO:0000313" key="2">
    <source>
        <dbReference type="Proteomes" id="UP001243713"/>
    </source>
</evidence>
<name>A0ABY8ML43_9PSED</name>
<dbReference type="EMBL" id="CP093428">
    <property type="protein sequence ID" value="WGK88060.1"/>
    <property type="molecule type" value="Genomic_DNA"/>
</dbReference>
<organism evidence="1 2">
    <name type="scientific">Pseudomonas migulae</name>
    <dbReference type="NCBI Taxonomy" id="78543"/>
    <lineage>
        <taxon>Bacteria</taxon>
        <taxon>Pseudomonadati</taxon>
        <taxon>Pseudomonadota</taxon>
        <taxon>Gammaproteobacteria</taxon>
        <taxon>Pseudomonadales</taxon>
        <taxon>Pseudomonadaceae</taxon>
        <taxon>Pseudomonas</taxon>
    </lineage>
</organism>
<proteinExistence type="predicted"/>
<reference evidence="1 2" key="1">
    <citation type="submission" date="2022-03" db="EMBL/GenBank/DDBJ databases">
        <title>Plant growth promoting endophytes with ACC deaminase activity.</title>
        <authorList>
            <person name="Charles T."/>
            <person name="Van Dyk A."/>
            <person name="Cheng J."/>
            <person name="Heil J."/>
        </authorList>
    </citation>
    <scope>NUCLEOTIDE SEQUENCE [LARGE SCALE GENOMIC DNA]</scope>
    <source>
        <strain evidence="1 2">8R6</strain>
    </source>
</reference>
<dbReference type="Proteomes" id="UP001243713">
    <property type="component" value="Chromosome"/>
</dbReference>
<dbReference type="RefSeq" id="WP_280161327.1">
    <property type="nucleotide sequence ID" value="NZ_CP093428.1"/>
</dbReference>
<gene>
    <name evidence="1" type="ORF">MOQ58_16065</name>
</gene>
<sequence>MAKPNELSADDQSPAADVSLTFRDKIYTSRTLIIPKTNRTLPVAKGVVEVLASDEQALNYLKANVEFEPLRE</sequence>
<evidence type="ECO:0000313" key="1">
    <source>
        <dbReference type="EMBL" id="WGK88060.1"/>
    </source>
</evidence>
<accession>A0ABY8ML43</accession>